<accession>A0A0V0GKN9</accession>
<proteinExistence type="predicted"/>
<name>A0A0V0GKN9_SOLCH</name>
<dbReference type="AlphaFoldDB" id="A0A0V0GKN9"/>
<reference evidence="1" key="1">
    <citation type="submission" date="2015-12" db="EMBL/GenBank/DDBJ databases">
        <title>Gene expression during late stages of embryo sac development: a critical building block for successful pollen-pistil interactions.</title>
        <authorList>
            <person name="Liu Y."/>
            <person name="Joly V."/>
            <person name="Sabar M."/>
            <person name="Matton D.P."/>
        </authorList>
    </citation>
    <scope>NUCLEOTIDE SEQUENCE</scope>
</reference>
<organism evidence="1">
    <name type="scientific">Solanum chacoense</name>
    <name type="common">Chaco potato</name>
    <dbReference type="NCBI Taxonomy" id="4108"/>
    <lineage>
        <taxon>Eukaryota</taxon>
        <taxon>Viridiplantae</taxon>
        <taxon>Streptophyta</taxon>
        <taxon>Embryophyta</taxon>
        <taxon>Tracheophyta</taxon>
        <taxon>Spermatophyta</taxon>
        <taxon>Magnoliopsida</taxon>
        <taxon>eudicotyledons</taxon>
        <taxon>Gunneridae</taxon>
        <taxon>Pentapetalae</taxon>
        <taxon>asterids</taxon>
        <taxon>lamiids</taxon>
        <taxon>Solanales</taxon>
        <taxon>Solanaceae</taxon>
        <taxon>Solanoideae</taxon>
        <taxon>Solaneae</taxon>
        <taxon>Solanum</taxon>
    </lineage>
</organism>
<dbReference type="EMBL" id="GEDG01036328">
    <property type="protein sequence ID" value="JAP08756.1"/>
    <property type="molecule type" value="Transcribed_RNA"/>
</dbReference>
<protein>
    <submittedName>
        <fullName evidence="1">Putative ovule protein</fullName>
    </submittedName>
</protein>
<evidence type="ECO:0000313" key="1">
    <source>
        <dbReference type="EMBL" id="JAP08756.1"/>
    </source>
</evidence>
<sequence length="77" mass="9225">MSLMQLVWPTSIREMIFFIFKELVFLEKIFSKHFDQPNIRKLKNIFQKMFSFVPSTPLVIICWSDALKCCCIQYILS</sequence>